<keyword evidence="2" id="KW-0648">Protein biosynthesis</keyword>
<dbReference type="PIRSF" id="PIRSF017393">
    <property type="entry name" value="MTase_SAV2177"/>
    <property type="match status" value="1"/>
</dbReference>
<dbReference type="EMBL" id="CP022753">
    <property type="protein sequence ID" value="ASU84355.1"/>
    <property type="molecule type" value="Genomic_DNA"/>
</dbReference>
<feature type="region of interest" description="Disordered" evidence="1">
    <location>
        <begin position="1"/>
        <end position="20"/>
    </location>
</feature>
<dbReference type="GO" id="GO:0003743">
    <property type="term" value="F:translation initiation factor activity"/>
    <property type="evidence" value="ECO:0007669"/>
    <property type="project" value="UniProtKB-KW"/>
</dbReference>
<evidence type="ECO:0000256" key="1">
    <source>
        <dbReference type="SAM" id="MobiDB-lite"/>
    </source>
</evidence>
<name>A0A223S8A3_9ACTN</name>
<evidence type="ECO:0000313" key="2">
    <source>
        <dbReference type="EMBL" id="ASU84355.1"/>
    </source>
</evidence>
<keyword evidence="2" id="KW-0396">Initiation factor</keyword>
<sequence length="276" mass="29664">MTDRPDWMKPRFDAPAAPAEIDTSTAHPARIWDYWLGGKDNFAADRATGEQILHAMPQMAANARADRAFLGRAVRHLAGEVGVRQFLDIGTGIPTADNTHEVAQSVAPDSRVVYVDNDPIVLAHARALLVGDERGTTDYLHADLRDPAAILKEAGRTLDFERPVAVMLLGVLEFITDTDEAASIIRTLMGAVPSGSHLCVSVSTTEVETEAMEEAARLWNAGGSTPLVLRTRDELAALFDGLELVDPGVVSCSAWRPDPGADMTPVAQFCAVGRTP</sequence>
<feature type="compositionally biased region" description="Basic and acidic residues" evidence="1">
    <location>
        <begin position="1"/>
        <end position="12"/>
    </location>
</feature>
<dbReference type="Gene3D" id="3.40.50.150">
    <property type="entry name" value="Vaccinia Virus protein VP39"/>
    <property type="match status" value="1"/>
</dbReference>
<dbReference type="SUPFAM" id="SSF53335">
    <property type="entry name" value="S-adenosyl-L-methionine-dependent methyltransferases"/>
    <property type="match status" value="1"/>
</dbReference>
<dbReference type="Pfam" id="PF04672">
    <property type="entry name" value="Methyltransf_19"/>
    <property type="match status" value="1"/>
</dbReference>
<keyword evidence="3" id="KW-1185">Reference proteome</keyword>
<dbReference type="CDD" id="cd02440">
    <property type="entry name" value="AdoMet_MTases"/>
    <property type="match status" value="1"/>
</dbReference>
<dbReference type="KEGG" id="ngv:CDO52_17500"/>
<dbReference type="InterPro" id="IPR029063">
    <property type="entry name" value="SAM-dependent_MTases_sf"/>
</dbReference>
<gene>
    <name evidence="2" type="ORF">CDO52_17500</name>
</gene>
<dbReference type="AlphaFoldDB" id="A0A223S8A3"/>
<dbReference type="RefSeq" id="WP_017618021.1">
    <property type="nucleotide sequence ID" value="NZ_ANBG01000129.1"/>
</dbReference>
<accession>A0A223S8A3</accession>
<protein>
    <submittedName>
        <fullName evidence="2">Translation initiation factor IF-2</fullName>
    </submittedName>
</protein>
<reference evidence="2 3" key="1">
    <citation type="submission" date="2017-08" db="EMBL/GenBank/DDBJ databases">
        <title>The complete genome sequence of Nocardiopsis gilva YIM 90087.</title>
        <authorList>
            <person name="Yin M."/>
            <person name="Tang S."/>
        </authorList>
    </citation>
    <scope>NUCLEOTIDE SEQUENCE [LARGE SCALE GENOMIC DNA]</scope>
    <source>
        <strain evidence="2 3">YIM 90087</strain>
    </source>
</reference>
<evidence type="ECO:0000313" key="3">
    <source>
        <dbReference type="Proteomes" id="UP000215005"/>
    </source>
</evidence>
<organism evidence="2 3">
    <name type="scientific">Nocardiopsis gilva YIM 90087</name>
    <dbReference type="NCBI Taxonomy" id="1235441"/>
    <lineage>
        <taxon>Bacteria</taxon>
        <taxon>Bacillati</taxon>
        <taxon>Actinomycetota</taxon>
        <taxon>Actinomycetes</taxon>
        <taxon>Streptosporangiales</taxon>
        <taxon>Nocardiopsidaceae</taxon>
        <taxon>Nocardiopsis</taxon>
    </lineage>
</organism>
<dbReference type="InterPro" id="IPR006764">
    <property type="entry name" value="SAM_dep_MeTrfase_SAV2177_type"/>
</dbReference>
<proteinExistence type="predicted"/>
<dbReference type="Proteomes" id="UP000215005">
    <property type="component" value="Chromosome"/>
</dbReference>